<feature type="domain" description="Methyl-accepting transducer" evidence="4">
    <location>
        <begin position="1"/>
        <end position="52"/>
    </location>
</feature>
<dbReference type="InterPro" id="IPR004089">
    <property type="entry name" value="MCPsignal_dom"/>
</dbReference>
<protein>
    <recommendedName>
        <fullName evidence="4">Methyl-accepting transducer domain-containing protein</fullName>
    </recommendedName>
</protein>
<gene>
    <name evidence="5" type="ORF">DCE01_06690</name>
</gene>
<comment type="caution">
    <text evidence="5">The sequence shown here is derived from an EMBL/GenBank/DDBJ whole genome shotgun (WGS) entry which is preliminary data.</text>
</comment>
<dbReference type="PANTHER" id="PTHR32089:SF112">
    <property type="entry name" value="LYSOZYME-LIKE PROTEIN-RELATED"/>
    <property type="match status" value="1"/>
</dbReference>
<comment type="similarity">
    <text evidence="2">Belongs to the methyl-accepting chemotaxis (MCP) protein family.</text>
</comment>
<dbReference type="GO" id="GO:0007165">
    <property type="term" value="P:signal transduction"/>
    <property type="evidence" value="ECO:0007669"/>
    <property type="project" value="UniProtKB-KW"/>
</dbReference>
<dbReference type="PANTHER" id="PTHR32089">
    <property type="entry name" value="METHYL-ACCEPTING CHEMOTAXIS PROTEIN MCPB"/>
    <property type="match status" value="1"/>
</dbReference>
<name>A0A3B8N5Q0_9BACT</name>
<evidence type="ECO:0000256" key="2">
    <source>
        <dbReference type="ARBA" id="ARBA00029447"/>
    </source>
</evidence>
<evidence type="ECO:0000313" key="6">
    <source>
        <dbReference type="Proteomes" id="UP000257240"/>
    </source>
</evidence>
<dbReference type="PROSITE" id="PS50111">
    <property type="entry name" value="CHEMOTAXIS_TRANSDUC_2"/>
    <property type="match status" value="1"/>
</dbReference>
<evidence type="ECO:0000313" key="5">
    <source>
        <dbReference type="EMBL" id="HAA84452.1"/>
    </source>
</evidence>
<dbReference type="GO" id="GO:0004888">
    <property type="term" value="F:transmembrane signaling receptor activity"/>
    <property type="evidence" value="ECO:0007669"/>
    <property type="project" value="InterPro"/>
</dbReference>
<accession>A0A3B8N5Q0</accession>
<evidence type="ECO:0000256" key="3">
    <source>
        <dbReference type="PROSITE-ProRule" id="PRU00284"/>
    </source>
</evidence>
<keyword evidence="1 3" id="KW-0807">Transducer</keyword>
<sequence>MLPVLNHIKDISEQITILAINSSIEAARAGKAGAGFSVIADEIRKLAIKLKV</sequence>
<organism evidence="5 6">
    <name type="scientific">Thermodesulfobacterium commune</name>
    <dbReference type="NCBI Taxonomy" id="1741"/>
    <lineage>
        <taxon>Bacteria</taxon>
        <taxon>Pseudomonadati</taxon>
        <taxon>Thermodesulfobacteriota</taxon>
        <taxon>Thermodesulfobacteria</taxon>
        <taxon>Thermodesulfobacteriales</taxon>
        <taxon>Thermodesulfobacteriaceae</taxon>
        <taxon>Thermodesulfobacterium</taxon>
    </lineage>
</organism>
<dbReference type="EMBL" id="DLVE01000083">
    <property type="protein sequence ID" value="HAA84452.1"/>
    <property type="molecule type" value="Genomic_DNA"/>
</dbReference>
<evidence type="ECO:0000259" key="4">
    <source>
        <dbReference type="PROSITE" id="PS50111"/>
    </source>
</evidence>
<dbReference type="Gene3D" id="1.10.287.950">
    <property type="entry name" value="Methyl-accepting chemotaxis protein"/>
    <property type="match status" value="1"/>
</dbReference>
<dbReference type="GO" id="GO:0016020">
    <property type="term" value="C:membrane"/>
    <property type="evidence" value="ECO:0007669"/>
    <property type="project" value="InterPro"/>
</dbReference>
<dbReference type="Pfam" id="PF00015">
    <property type="entry name" value="MCPsignal"/>
    <property type="match status" value="1"/>
</dbReference>
<proteinExistence type="inferred from homology"/>
<dbReference type="AlphaFoldDB" id="A0A3B8N5Q0"/>
<dbReference type="SUPFAM" id="SSF58104">
    <property type="entry name" value="Methyl-accepting chemotaxis protein (MCP) signaling domain"/>
    <property type="match status" value="1"/>
</dbReference>
<dbReference type="PRINTS" id="PR00260">
    <property type="entry name" value="CHEMTRNSDUCR"/>
</dbReference>
<reference evidence="5 6" key="1">
    <citation type="journal article" date="2018" name="Nat. Biotechnol.">
        <title>A standardized bacterial taxonomy based on genome phylogeny substantially revises the tree of life.</title>
        <authorList>
            <person name="Parks D.H."/>
            <person name="Chuvochina M."/>
            <person name="Waite D.W."/>
            <person name="Rinke C."/>
            <person name="Skarshewski A."/>
            <person name="Chaumeil P.A."/>
            <person name="Hugenholtz P."/>
        </authorList>
    </citation>
    <scope>NUCLEOTIDE SEQUENCE [LARGE SCALE GENOMIC DNA]</scope>
    <source>
        <strain evidence="5">UBA12529</strain>
    </source>
</reference>
<dbReference type="InterPro" id="IPR004090">
    <property type="entry name" value="Chemotax_Me-accpt_rcpt"/>
</dbReference>
<dbReference type="GO" id="GO:0006935">
    <property type="term" value="P:chemotaxis"/>
    <property type="evidence" value="ECO:0007669"/>
    <property type="project" value="InterPro"/>
</dbReference>
<dbReference type="Proteomes" id="UP000257240">
    <property type="component" value="Unassembled WGS sequence"/>
</dbReference>
<evidence type="ECO:0000256" key="1">
    <source>
        <dbReference type="ARBA" id="ARBA00023224"/>
    </source>
</evidence>